<name>A0ABT2T7W1_9FIRM</name>
<evidence type="ECO:0000313" key="2">
    <source>
        <dbReference type="Proteomes" id="UP001652394"/>
    </source>
</evidence>
<comment type="caution">
    <text evidence="1">The sequence shown here is derived from an EMBL/GenBank/DDBJ whole genome shotgun (WGS) entry which is preliminary data.</text>
</comment>
<evidence type="ECO:0000313" key="1">
    <source>
        <dbReference type="EMBL" id="MCU6746358.1"/>
    </source>
</evidence>
<gene>
    <name evidence="1" type="ORF">OCV51_01570</name>
</gene>
<organism evidence="1 2">
    <name type="scientific">Faecalicatena acetigenes</name>
    <dbReference type="NCBI Taxonomy" id="2981790"/>
    <lineage>
        <taxon>Bacteria</taxon>
        <taxon>Bacillati</taxon>
        <taxon>Bacillota</taxon>
        <taxon>Clostridia</taxon>
        <taxon>Lachnospirales</taxon>
        <taxon>Lachnospiraceae</taxon>
        <taxon>Faecalicatena</taxon>
    </lineage>
</organism>
<keyword evidence="2" id="KW-1185">Reference proteome</keyword>
<dbReference type="Proteomes" id="UP001652394">
    <property type="component" value="Unassembled WGS sequence"/>
</dbReference>
<dbReference type="EMBL" id="JAOQJX010000002">
    <property type="protein sequence ID" value="MCU6746358.1"/>
    <property type="molecule type" value="Genomic_DNA"/>
</dbReference>
<accession>A0ABT2T7W1</accession>
<reference evidence="1 2" key="1">
    <citation type="journal article" date="2021" name="ISME Commun">
        <title>Automated analysis of genomic sequences facilitates high-throughput and comprehensive description of bacteria.</title>
        <authorList>
            <person name="Hitch T.C.A."/>
        </authorList>
    </citation>
    <scope>NUCLEOTIDE SEQUENCE [LARGE SCALE GENOMIC DNA]</scope>
    <source>
        <strain evidence="1 2">H2_18</strain>
    </source>
</reference>
<dbReference type="RefSeq" id="WP_267303984.1">
    <property type="nucleotide sequence ID" value="NZ_JAOQJX010000002.1"/>
</dbReference>
<sequence>MRTTISKSFLDGYARVLNLSGTKEWPNLSENKLRDYEALRSDWENVGKSIREETRSFRSARC</sequence>
<protein>
    <submittedName>
        <fullName evidence="1">Uncharacterized protein</fullName>
    </submittedName>
</protein>
<proteinExistence type="predicted"/>